<protein>
    <recommendedName>
        <fullName evidence="5 8">dTDP-glucose 4,6-dehydratase</fullName>
        <ecNumber evidence="4 8">4.2.1.46</ecNumber>
    </recommendedName>
</protein>
<name>A0ABV9DQE8_9ACTN</name>
<dbReference type="RefSeq" id="WP_378571600.1">
    <property type="nucleotide sequence ID" value="NZ_JBHSFQ010000002.1"/>
</dbReference>
<evidence type="ECO:0000313" key="11">
    <source>
        <dbReference type="Proteomes" id="UP001595923"/>
    </source>
</evidence>
<dbReference type="InterPro" id="IPR005888">
    <property type="entry name" value="dTDP_Gluc_deHydtase"/>
</dbReference>
<evidence type="ECO:0000259" key="9">
    <source>
        <dbReference type="Pfam" id="PF16363"/>
    </source>
</evidence>
<keyword evidence="7 8" id="KW-0456">Lyase</keyword>
<dbReference type="InterPro" id="IPR036291">
    <property type="entry name" value="NAD(P)-bd_dom_sf"/>
</dbReference>
<keyword evidence="6" id="KW-0520">NAD</keyword>
<reference evidence="11" key="1">
    <citation type="journal article" date="2019" name="Int. J. Syst. Evol. Microbiol.">
        <title>The Global Catalogue of Microorganisms (GCM) 10K type strain sequencing project: providing services to taxonomists for standard genome sequencing and annotation.</title>
        <authorList>
            <consortium name="The Broad Institute Genomics Platform"/>
            <consortium name="The Broad Institute Genome Sequencing Center for Infectious Disease"/>
            <person name="Wu L."/>
            <person name="Ma J."/>
        </authorList>
    </citation>
    <scope>NUCLEOTIDE SEQUENCE [LARGE SCALE GENOMIC DNA]</scope>
    <source>
        <strain evidence="11">XZYJ18</strain>
    </source>
</reference>
<evidence type="ECO:0000256" key="4">
    <source>
        <dbReference type="ARBA" id="ARBA00011990"/>
    </source>
</evidence>
<evidence type="ECO:0000256" key="6">
    <source>
        <dbReference type="ARBA" id="ARBA00023027"/>
    </source>
</evidence>
<accession>A0ABV9DQE8</accession>
<dbReference type="GO" id="GO:0008460">
    <property type="term" value="F:dTDP-glucose 4,6-dehydratase activity"/>
    <property type="evidence" value="ECO:0007669"/>
    <property type="project" value="UniProtKB-EC"/>
</dbReference>
<evidence type="ECO:0000256" key="5">
    <source>
        <dbReference type="ARBA" id="ARBA00016977"/>
    </source>
</evidence>
<evidence type="ECO:0000313" key="10">
    <source>
        <dbReference type="EMBL" id="MFC4560996.1"/>
    </source>
</evidence>
<dbReference type="EC" id="4.2.1.46" evidence="4 8"/>
<dbReference type="Gene3D" id="3.40.50.720">
    <property type="entry name" value="NAD(P)-binding Rossmann-like Domain"/>
    <property type="match status" value="1"/>
</dbReference>
<dbReference type="NCBIfam" id="TIGR01181">
    <property type="entry name" value="dTDP_gluc_dehyt"/>
    <property type="match status" value="1"/>
</dbReference>
<evidence type="ECO:0000256" key="2">
    <source>
        <dbReference type="ARBA" id="ARBA00001911"/>
    </source>
</evidence>
<proteinExistence type="inferred from homology"/>
<dbReference type="InterPro" id="IPR016040">
    <property type="entry name" value="NAD(P)-bd_dom"/>
</dbReference>
<comment type="similarity">
    <text evidence="3 8">Belongs to the NAD(P)-dependent epimerase/dehydratase family. dTDP-glucose dehydratase subfamily.</text>
</comment>
<dbReference type="Proteomes" id="UP001595923">
    <property type="component" value="Unassembled WGS sequence"/>
</dbReference>
<evidence type="ECO:0000256" key="7">
    <source>
        <dbReference type="ARBA" id="ARBA00023239"/>
    </source>
</evidence>
<sequence>MRILVTGAAGFIGSHYVRTLLEGRLPGAEHAHVTALDLLTYAGDRAALPAAHPRMHFVHGDVADARLLASLLPGHDAVVHFAAETHVDRSIAGGAEFVRTNVLGTQVLLEAVRGAGVGRMVHVSTDEVYGSIAAGAWDEERPPAPNSPYAASKAASDLLALAFWRTHGTSVSVTRCSNNYGPGQHPEKLIPRFTTGLLAGEPVPLYGDGLNVREWLHVDDHCRAVHLVLTRGAGGEVYNIGGGTELTNREVAARLAALCGADPAAIRPAADRPGHDRRYALDDAKIRRTLGYRPRVPFETGLAATVAWYRDHPHRWRSADGAVPARTREASRARR</sequence>
<organism evidence="10 11">
    <name type="scientific">Nocardiopsis mangrovi</name>
    <dbReference type="NCBI Taxonomy" id="1179818"/>
    <lineage>
        <taxon>Bacteria</taxon>
        <taxon>Bacillati</taxon>
        <taxon>Actinomycetota</taxon>
        <taxon>Actinomycetes</taxon>
        <taxon>Streptosporangiales</taxon>
        <taxon>Nocardiopsidaceae</taxon>
        <taxon>Nocardiopsis</taxon>
    </lineage>
</organism>
<dbReference type="Gene3D" id="3.90.25.10">
    <property type="entry name" value="UDP-galactose 4-epimerase, domain 1"/>
    <property type="match status" value="1"/>
</dbReference>
<comment type="caution">
    <text evidence="10">The sequence shown here is derived from an EMBL/GenBank/DDBJ whole genome shotgun (WGS) entry which is preliminary data.</text>
</comment>
<comment type="catalytic activity">
    <reaction evidence="1 8">
        <text>dTDP-alpha-D-glucose = dTDP-4-dehydro-6-deoxy-alpha-D-glucose + H2O</text>
        <dbReference type="Rhea" id="RHEA:17221"/>
        <dbReference type="ChEBI" id="CHEBI:15377"/>
        <dbReference type="ChEBI" id="CHEBI:57477"/>
        <dbReference type="ChEBI" id="CHEBI:57649"/>
        <dbReference type="EC" id="4.2.1.46"/>
    </reaction>
</comment>
<dbReference type="SUPFAM" id="SSF51735">
    <property type="entry name" value="NAD(P)-binding Rossmann-fold domains"/>
    <property type="match status" value="1"/>
</dbReference>
<evidence type="ECO:0000256" key="3">
    <source>
        <dbReference type="ARBA" id="ARBA00008178"/>
    </source>
</evidence>
<evidence type="ECO:0000256" key="1">
    <source>
        <dbReference type="ARBA" id="ARBA00001539"/>
    </source>
</evidence>
<dbReference type="EMBL" id="JBHSFQ010000002">
    <property type="protein sequence ID" value="MFC4560996.1"/>
    <property type="molecule type" value="Genomic_DNA"/>
</dbReference>
<dbReference type="CDD" id="cd05246">
    <property type="entry name" value="dTDP_GD_SDR_e"/>
    <property type="match status" value="1"/>
</dbReference>
<feature type="domain" description="NAD(P)-binding" evidence="9">
    <location>
        <begin position="4"/>
        <end position="303"/>
    </location>
</feature>
<keyword evidence="11" id="KW-1185">Reference proteome</keyword>
<evidence type="ECO:0000256" key="8">
    <source>
        <dbReference type="RuleBase" id="RU004473"/>
    </source>
</evidence>
<dbReference type="PANTHER" id="PTHR43000">
    <property type="entry name" value="DTDP-D-GLUCOSE 4,6-DEHYDRATASE-RELATED"/>
    <property type="match status" value="1"/>
</dbReference>
<comment type="cofactor">
    <cofactor evidence="2 8">
        <name>NAD(+)</name>
        <dbReference type="ChEBI" id="CHEBI:57540"/>
    </cofactor>
</comment>
<gene>
    <name evidence="10" type="primary">rfbB</name>
    <name evidence="10" type="ORF">ACFO4E_03895</name>
</gene>
<dbReference type="Pfam" id="PF16363">
    <property type="entry name" value="GDP_Man_Dehyd"/>
    <property type="match status" value="1"/>
</dbReference>